<keyword evidence="3 7" id="KW-0116">cAMP-binding</keyword>
<feature type="binding site" evidence="7">
    <location>
        <position position="214"/>
    </location>
    <ligand>
        <name>3',5'-cyclic AMP</name>
        <dbReference type="ChEBI" id="CHEBI:58165"/>
        <label>1</label>
    </ligand>
</feature>
<keyword evidence="4" id="KW-0677">Repeat</keyword>
<dbReference type="PANTHER" id="PTHR11635">
    <property type="entry name" value="CAMP-DEPENDENT PROTEIN KINASE REGULATORY CHAIN"/>
    <property type="match status" value="1"/>
</dbReference>
<dbReference type="GO" id="GO:0004862">
    <property type="term" value="F:cAMP-dependent protein kinase inhibitor activity"/>
    <property type="evidence" value="ECO:0007669"/>
    <property type="project" value="TreeGrafter"/>
</dbReference>
<gene>
    <name evidence="10" type="ORF">HNAJ_LOCUS4094</name>
</gene>
<dbReference type="InterPro" id="IPR012198">
    <property type="entry name" value="cAMP_dep_PK_reg_su"/>
</dbReference>
<feature type="binding site" evidence="7">
    <location>
        <position position="345"/>
    </location>
    <ligand>
        <name>3',5'-cyclic AMP</name>
        <dbReference type="ChEBI" id="CHEBI:58165"/>
        <label>2</label>
    </ligand>
</feature>
<dbReference type="GO" id="GO:0030552">
    <property type="term" value="F:cAMP binding"/>
    <property type="evidence" value="ECO:0007669"/>
    <property type="project" value="UniProtKB-KW"/>
</dbReference>
<name>A0A0R3TAK7_RODNA</name>
<dbReference type="OrthoDB" id="417078at2759"/>
<feature type="domain" description="Cyclic nucleotide-binding" evidence="9">
    <location>
        <begin position="143"/>
        <end position="264"/>
    </location>
</feature>
<evidence type="ECO:0000256" key="4">
    <source>
        <dbReference type="ARBA" id="ARBA00022737"/>
    </source>
</evidence>
<keyword evidence="2" id="KW-0597">Phosphoprotein</keyword>
<dbReference type="InterPro" id="IPR018490">
    <property type="entry name" value="cNMP-bd_dom_sf"/>
</dbReference>
<dbReference type="PROSITE" id="PS50042">
    <property type="entry name" value="CNMP_BINDING_3"/>
    <property type="match status" value="2"/>
</dbReference>
<dbReference type="InterPro" id="IPR018488">
    <property type="entry name" value="cNMP-bd_CS"/>
</dbReference>
<feature type="domain" description="Cyclic nucleotide-binding" evidence="9">
    <location>
        <begin position="267"/>
        <end position="386"/>
    </location>
</feature>
<keyword evidence="5 7" id="KW-0547">Nucleotide-binding</keyword>
<dbReference type="WBParaSite" id="HNAJ_0000409601-mRNA-1">
    <property type="protein sequence ID" value="HNAJ_0000409601-mRNA-1"/>
    <property type="gene ID" value="HNAJ_0000409601"/>
</dbReference>
<evidence type="ECO:0000256" key="6">
    <source>
        <dbReference type="ARBA" id="ARBA00023149"/>
    </source>
</evidence>
<sequence length="390" mass="44161">MDNNKSDVPDSLINILQDFTMAVLRNRPANIPRFAVEYFTELMASEEGSVGIEHTQPSISIHSKNISEISEGEIIDDNKTQRLLEEAAKRPSQRRNSVTAEPFNPEDEEEINSGEHEKHDASFYEKTPKQIERLMEVCRRIVLFSELDDSELTELINEMFMRAVSPDEDIIQQNDDGDYFYAIDSGKYEAKIADTESGIQKVVMVYDNEGFFGELALMYNSPRSATVTALTEGILWGLSRHSFRKHVLTHAAKRRRSFVELLHSVPILHDLTPYQRTSLADNLRRKVVKQGELIIREGDPGDALYFIMDGFVVVRKKVDQEEIEVNKIGKGGYFGELALLVEKPRAASVYADTDVVLASLGVKSFERLLGPCISLMKDKALEYKAYTDAI</sequence>
<dbReference type="PANTHER" id="PTHR11635:SF152">
    <property type="entry name" value="CAMP-DEPENDENT PROTEIN KINASE TYPE I REGULATORY SUBUNIT-RELATED"/>
    <property type="match status" value="1"/>
</dbReference>
<dbReference type="SMART" id="SM00394">
    <property type="entry name" value="RIIa"/>
    <property type="match status" value="1"/>
</dbReference>
<feature type="compositionally biased region" description="Basic and acidic residues" evidence="8">
    <location>
        <begin position="113"/>
        <end position="122"/>
    </location>
</feature>
<reference evidence="12" key="1">
    <citation type="submission" date="2017-02" db="UniProtKB">
        <authorList>
            <consortium name="WormBaseParasite"/>
        </authorList>
    </citation>
    <scope>IDENTIFICATION</scope>
</reference>
<dbReference type="PIRSF" id="PIRSF000548">
    <property type="entry name" value="PK_regulatory"/>
    <property type="match status" value="1"/>
</dbReference>
<dbReference type="SUPFAM" id="SSF47391">
    <property type="entry name" value="Dimerization-anchoring domain of cAMP-dependent PK regulatory subunit"/>
    <property type="match status" value="1"/>
</dbReference>
<accession>A0A0R3TAK7</accession>
<keyword evidence="11" id="KW-1185">Reference proteome</keyword>
<evidence type="ECO:0000256" key="2">
    <source>
        <dbReference type="ARBA" id="ARBA00022553"/>
    </source>
</evidence>
<dbReference type="PRINTS" id="PR00103">
    <property type="entry name" value="CAMPKINASE"/>
</dbReference>
<evidence type="ECO:0000256" key="8">
    <source>
        <dbReference type="SAM" id="MobiDB-lite"/>
    </source>
</evidence>
<feature type="binding site" evidence="7">
    <location>
        <position position="336"/>
    </location>
    <ligand>
        <name>3',5'-cyclic AMP</name>
        <dbReference type="ChEBI" id="CHEBI:58165"/>
        <label>2</label>
    </ligand>
</feature>
<dbReference type="CDD" id="cd12099">
    <property type="entry name" value="DD_RII_PKA"/>
    <property type="match status" value="1"/>
</dbReference>
<dbReference type="PROSITE" id="PS00889">
    <property type="entry name" value="CNMP_BINDING_2"/>
    <property type="match status" value="1"/>
</dbReference>
<evidence type="ECO:0000259" key="9">
    <source>
        <dbReference type="PROSITE" id="PS50042"/>
    </source>
</evidence>
<evidence type="ECO:0000256" key="5">
    <source>
        <dbReference type="ARBA" id="ARBA00022741"/>
    </source>
</evidence>
<evidence type="ECO:0000313" key="12">
    <source>
        <dbReference type="WBParaSite" id="HNAJ_0000409601-mRNA-1"/>
    </source>
</evidence>
<dbReference type="PROSITE" id="PS00888">
    <property type="entry name" value="CNMP_BINDING_1"/>
    <property type="match status" value="1"/>
</dbReference>
<dbReference type="Gene3D" id="2.60.120.10">
    <property type="entry name" value="Jelly Rolls"/>
    <property type="match status" value="2"/>
</dbReference>
<dbReference type="SUPFAM" id="SSF51206">
    <property type="entry name" value="cAMP-binding domain-like"/>
    <property type="match status" value="2"/>
</dbReference>
<comment type="similarity">
    <text evidence="1">Belongs to the cAMP-dependent kinase regulatory chain family.</text>
</comment>
<dbReference type="InterPro" id="IPR050503">
    <property type="entry name" value="cAMP-dep_PK_reg_su-like"/>
</dbReference>
<evidence type="ECO:0000313" key="10">
    <source>
        <dbReference type="EMBL" id="VDN99953.1"/>
    </source>
</evidence>
<feature type="binding site" evidence="7">
    <location>
        <position position="223"/>
    </location>
    <ligand>
        <name>3',5'-cyclic AMP</name>
        <dbReference type="ChEBI" id="CHEBI:58165"/>
        <label>1</label>
    </ligand>
</feature>
<dbReference type="CDD" id="cd00038">
    <property type="entry name" value="CAP_ED"/>
    <property type="match status" value="2"/>
</dbReference>
<dbReference type="GO" id="GO:0005829">
    <property type="term" value="C:cytosol"/>
    <property type="evidence" value="ECO:0007669"/>
    <property type="project" value="TreeGrafter"/>
</dbReference>
<evidence type="ECO:0000256" key="3">
    <source>
        <dbReference type="ARBA" id="ARBA00022566"/>
    </source>
</evidence>
<evidence type="ECO:0000256" key="1">
    <source>
        <dbReference type="ARBA" id="ARBA00005753"/>
    </source>
</evidence>
<dbReference type="AlphaFoldDB" id="A0A0R3TAK7"/>
<evidence type="ECO:0000313" key="11">
    <source>
        <dbReference type="Proteomes" id="UP000278807"/>
    </source>
</evidence>
<dbReference type="GO" id="GO:0034236">
    <property type="term" value="F:protein kinase A catalytic subunit binding"/>
    <property type="evidence" value="ECO:0007669"/>
    <property type="project" value="TreeGrafter"/>
</dbReference>
<dbReference type="Proteomes" id="UP000278807">
    <property type="component" value="Unassembled WGS sequence"/>
</dbReference>
<dbReference type="STRING" id="102285.A0A0R3TAK7"/>
<dbReference type="SMART" id="SM00100">
    <property type="entry name" value="cNMP"/>
    <property type="match status" value="2"/>
</dbReference>
<keyword evidence="6 7" id="KW-0114">cAMP</keyword>
<proteinExistence type="inferred from homology"/>
<dbReference type="GO" id="GO:0005952">
    <property type="term" value="C:cAMP-dependent protein kinase complex"/>
    <property type="evidence" value="ECO:0007669"/>
    <property type="project" value="InterPro"/>
</dbReference>
<protein>
    <submittedName>
        <fullName evidence="12">cAMP-dependent protein kinase type II regulatory subunit</fullName>
    </submittedName>
</protein>
<reference evidence="10 11" key="2">
    <citation type="submission" date="2018-11" db="EMBL/GenBank/DDBJ databases">
        <authorList>
            <consortium name="Pathogen Informatics"/>
        </authorList>
    </citation>
    <scope>NUCLEOTIDE SEQUENCE [LARGE SCALE GENOMIC DNA]</scope>
</reference>
<dbReference type="InterPro" id="IPR014710">
    <property type="entry name" value="RmlC-like_jellyroll"/>
</dbReference>
<dbReference type="EMBL" id="UZAE01002678">
    <property type="protein sequence ID" value="VDN99953.1"/>
    <property type="molecule type" value="Genomic_DNA"/>
</dbReference>
<dbReference type="Gene3D" id="1.20.890.10">
    <property type="entry name" value="cAMP-dependent protein kinase regulatory subunit, dimerization-anchoring domain"/>
    <property type="match status" value="1"/>
</dbReference>
<dbReference type="Pfam" id="PF00027">
    <property type="entry name" value="cNMP_binding"/>
    <property type="match status" value="2"/>
</dbReference>
<evidence type="ECO:0000256" key="7">
    <source>
        <dbReference type="PIRSR" id="PIRSR000548-1"/>
    </source>
</evidence>
<dbReference type="InterPro" id="IPR003117">
    <property type="entry name" value="cAMP_dep_PK_reg_su_I/II_a/b"/>
</dbReference>
<dbReference type="Pfam" id="PF02197">
    <property type="entry name" value="RIIa"/>
    <property type="match status" value="1"/>
</dbReference>
<organism evidence="12">
    <name type="scientific">Rodentolepis nana</name>
    <name type="common">Dwarf tapeworm</name>
    <name type="synonym">Hymenolepis nana</name>
    <dbReference type="NCBI Taxonomy" id="102285"/>
    <lineage>
        <taxon>Eukaryota</taxon>
        <taxon>Metazoa</taxon>
        <taxon>Spiralia</taxon>
        <taxon>Lophotrochozoa</taxon>
        <taxon>Platyhelminthes</taxon>
        <taxon>Cestoda</taxon>
        <taxon>Eucestoda</taxon>
        <taxon>Cyclophyllidea</taxon>
        <taxon>Hymenolepididae</taxon>
        <taxon>Rodentolepis</taxon>
    </lineage>
</organism>
<dbReference type="InterPro" id="IPR000595">
    <property type="entry name" value="cNMP-bd_dom"/>
</dbReference>
<feature type="region of interest" description="Disordered" evidence="8">
    <location>
        <begin position="86"/>
        <end position="122"/>
    </location>
</feature>